<keyword evidence="4" id="KW-1185">Reference proteome</keyword>
<feature type="compositionally biased region" description="Polar residues" evidence="1">
    <location>
        <begin position="728"/>
        <end position="740"/>
    </location>
</feature>
<protein>
    <recommendedName>
        <fullName evidence="2">RRN6 K-rich C-terminal domain-containing protein</fullName>
    </recommendedName>
</protein>
<evidence type="ECO:0000256" key="1">
    <source>
        <dbReference type="SAM" id="MobiDB-lite"/>
    </source>
</evidence>
<dbReference type="AlphaFoldDB" id="A0A0L6VBX5"/>
<name>A0A0L6VBX5_9BASI</name>
<dbReference type="OrthoDB" id="2382881at2759"/>
<reference evidence="3 4" key="1">
    <citation type="submission" date="2015-08" db="EMBL/GenBank/DDBJ databases">
        <title>Next Generation Sequencing and Analysis of the Genome of Puccinia sorghi L Schw, the Causal Agent of Maize Common Rust.</title>
        <authorList>
            <person name="Rochi L."/>
            <person name="Burguener G."/>
            <person name="Darino M."/>
            <person name="Turjanski A."/>
            <person name="Kreff E."/>
            <person name="Dieguez M.J."/>
            <person name="Sacco F."/>
        </authorList>
    </citation>
    <scope>NUCLEOTIDE SEQUENCE [LARGE SCALE GENOMIC DNA]</scope>
    <source>
        <strain evidence="3 4">RO10H11247</strain>
    </source>
</reference>
<feature type="region of interest" description="Disordered" evidence="1">
    <location>
        <begin position="783"/>
        <end position="872"/>
    </location>
</feature>
<dbReference type="STRING" id="27349.A0A0L6VBX5"/>
<feature type="compositionally biased region" description="Basic residues" evidence="1">
    <location>
        <begin position="861"/>
        <end position="872"/>
    </location>
</feature>
<gene>
    <name evidence="3" type="ORF">VP01_1968g1</name>
</gene>
<evidence type="ECO:0000259" key="2">
    <source>
        <dbReference type="Pfam" id="PF20639"/>
    </source>
</evidence>
<feature type="domain" description="RRN6 K-rich C-terminal" evidence="2">
    <location>
        <begin position="687"/>
        <end position="872"/>
    </location>
</feature>
<proteinExistence type="predicted"/>
<feature type="region of interest" description="Disordered" evidence="1">
    <location>
        <begin position="717"/>
        <end position="749"/>
    </location>
</feature>
<evidence type="ECO:0000313" key="3">
    <source>
        <dbReference type="EMBL" id="KNZ58248.1"/>
    </source>
</evidence>
<feature type="compositionally biased region" description="Low complexity" evidence="1">
    <location>
        <begin position="797"/>
        <end position="828"/>
    </location>
</feature>
<dbReference type="EMBL" id="LAVV01006801">
    <property type="protein sequence ID" value="KNZ58248.1"/>
    <property type="molecule type" value="Genomic_DNA"/>
</dbReference>
<sequence>MEMSYKILCPFQPLTAMGIMADVQFWPTGTTVGLQTFAGGRLRFLPGDPSRGSRLEFEFARTQHDTVIHQVLPPVRFYGPPIKPPVAHVSEPKLYQIVQANNRYLRTQHPEVDLPKSILLEYILEDQELPEKDQPLLSSMLAGLSIDKQHDLIVSVGGPLGNELYCMFIENGQFVVPKLRTSAKSAATLRTPVQQLSSGPSLNQDGNAKRVKMTTAVFLARTHDATTLFTYSSSTNGCITDHRFDMCYQLKTSDTDHESHVDCCVGHTINDTLHQFILLNSKAQLWKVSGIGGKSSVRQIGQIKHSEPHNITWARCGIYPSNDCLVVGLRDSVGMVDPRLNGECSDLYTVSDGHRITDIQRYINNRSPHLRLINTTSSMLCIDDRKPNVPMLTVKHFRSHDLTLSMSFSSEPEWSPHPTYSLFTAAERFDKVLLWSRINDVASLHQFKSYPGIPPAVLGYPSAVPVTSSLPHNPRTGLVFFRRLATEYHPEKLCLVEMKRDGSLWHQQIGLFDSSDHPPSANPTRRALDSGLVEESFEKLDSDDDGGIIHIPNTTIQLDMICQDLLNVSTLPCNDFLDPLSFCKLPKTSEPWIAVKQDAPVLDISPVLHNLLPASASLLVEDSTMADKDEPRVGTCLLRQKVVDILATARSLSMKTPAPIGPWGDENPRTESGSVMDEGSYSIAVDRLMKEWQLGIPTSNYQWSDVCATTHEEVAGQSGAESDYPTCFSPSRRSRSQSGMTGIEHDHEARWGREDTVDVIQVASRGMERRSAELSILTTPKAHVRNSSKAAHYQPQSVPYPSPTLTLPTLHHPSHFLLNSNSQPDPFLDNPPSPPNSNFRSQAYSQFVPGPHAARSSSTRIHPRKKKRVGGF</sequence>
<dbReference type="InterPro" id="IPR019350">
    <property type="entry name" value="RNA_pol_I-sp_TIF_RRN6-like"/>
</dbReference>
<dbReference type="Pfam" id="PF20639">
    <property type="entry name" value="Rrn6_K-rich"/>
    <property type="match status" value="1"/>
</dbReference>
<comment type="caution">
    <text evidence="3">The sequence shown here is derived from an EMBL/GenBank/DDBJ whole genome shotgun (WGS) entry which is preliminary data.</text>
</comment>
<dbReference type="Proteomes" id="UP000037035">
    <property type="component" value="Unassembled WGS sequence"/>
</dbReference>
<dbReference type="PANTHER" id="PTHR28221">
    <property type="entry name" value="RNA POLYMERASE I-SPECIFIC TRANSCRIPTION INITIATION FACTOR RRN6"/>
    <property type="match status" value="1"/>
</dbReference>
<dbReference type="InterPro" id="IPR048536">
    <property type="entry name" value="Rrn6_K-rich"/>
</dbReference>
<accession>A0A0L6VBX5</accession>
<dbReference type="PANTHER" id="PTHR28221:SF2">
    <property type="entry name" value="RNA POLYMERASE I-SPECIFIC TRANSCRIPTION INITIATION FACTOR RRN6"/>
    <property type="match status" value="1"/>
</dbReference>
<dbReference type="VEuPathDB" id="FungiDB:VP01_1968g1"/>
<evidence type="ECO:0000313" key="4">
    <source>
        <dbReference type="Proteomes" id="UP000037035"/>
    </source>
</evidence>
<organism evidence="3 4">
    <name type="scientific">Puccinia sorghi</name>
    <dbReference type="NCBI Taxonomy" id="27349"/>
    <lineage>
        <taxon>Eukaryota</taxon>
        <taxon>Fungi</taxon>
        <taxon>Dikarya</taxon>
        <taxon>Basidiomycota</taxon>
        <taxon>Pucciniomycotina</taxon>
        <taxon>Pucciniomycetes</taxon>
        <taxon>Pucciniales</taxon>
        <taxon>Pucciniaceae</taxon>
        <taxon>Puccinia</taxon>
    </lineage>
</organism>